<evidence type="ECO:0000313" key="1">
    <source>
        <dbReference type="EMBL" id="KAJ8673568.1"/>
    </source>
</evidence>
<dbReference type="EMBL" id="CM056743">
    <property type="protein sequence ID" value="KAJ8673568.1"/>
    <property type="molecule type" value="Genomic_DNA"/>
</dbReference>
<sequence length="184" mass="20850">MANIESKLIEQHNKISTIGAKVDRLGSDNKATNDDLEQCKSDIMEIHDAVDAIKNKVATLDTEAICAEVNDRARRQNKVIMYNVKEPLNENCFNSVSNVLSKIKELKNPVFTCKRIGTFSADKSRPILVTFSSFSDALPVHNVRETALIGVSCGTLSERICEFRYPGSNRGYQNPWYRYFQKRK</sequence>
<dbReference type="Proteomes" id="UP001239111">
    <property type="component" value="Chromosome 3"/>
</dbReference>
<comment type="caution">
    <text evidence="1">The sequence shown here is derived from an EMBL/GenBank/DDBJ whole genome shotgun (WGS) entry which is preliminary data.</text>
</comment>
<gene>
    <name evidence="1" type="ORF">QAD02_004830</name>
</gene>
<organism evidence="1 2">
    <name type="scientific">Eretmocerus hayati</name>
    <dbReference type="NCBI Taxonomy" id="131215"/>
    <lineage>
        <taxon>Eukaryota</taxon>
        <taxon>Metazoa</taxon>
        <taxon>Ecdysozoa</taxon>
        <taxon>Arthropoda</taxon>
        <taxon>Hexapoda</taxon>
        <taxon>Insecta</taxon>
        <taxon>Pterygota</taxon>
        <taxon>Neoptera</taxon>
        <taxon>Endopterygota</taxon>
        <taxon>Hymenoptera</taxon>
        <taxon>Apocrita</taxon>
        <taxon>Proctotrupomorpha</taxon>
        <taxon>Chalcidoidea</taxon>
        <taxon>Aphelinidae</taxon>
        <taxon>Aphelininae</taxon>
        <taxon>Eretmocerus</taxon>
    </lineage>
</organism>
<reference evidence="1" key="1">
    <citation type="submission" date="2023-04" db="EMBL/GenBank/DDBJ databases">
        <title>A chromosome-level genome assembly of the parasitoid wasp Eretmocerus hayati.</title>
        <authorList>
            <person name="Zhong Y."/>
            <person name="Liu S."/>
            <person name="Liu Y."/>
        </authorList>
    </citation>
    <scope>NUCLEOTIDE SEQUENCE</scope>
    <source>
        <strain evidence="1">ZJU_SS_LIU_2023</strain>
    </source>
</reference>
<name>A0ACC2NQX1_9HYME</name>
<keyword evidence="2" id="KW-1185">Reference proteome</keyword>
<proteinExistence type="predicted"/>
<evidence type="ECO:0000313" key="2">
    <source>
        <dbReference type="Proteomes" id="UP001239111"/>
    </source>
</evidence>
<protein>
    <submittedName>
        <fullName evidence="1">Uncharacterized protein</fullName>
    </submittedName>
</protein>
<accession>A0ACC2NQX1</accession>